<dbReference type="GeneID" id="76461743"/>
<keyword evidence="5 6" id="KW-0472">Membrane</keyword>
<feature type="transmembrane region" description="Helical" evidence="6">
    <location>
        <begin position="223"/>
        <end position="244"/>
    </location>
</feature>
<feature type="transmembrane region" description="Helical" evidence="6">
    <location>
        <begin position="459"/>
        <end position="484"/>
    </location>
</feature>
<dbReference type="STRING" id="391735.Veis_3296"/>
<keyword evidence="2" id="KW-0813">Transport</keyword>
<keyword evidence="3 6" id="KW-0812">Transmembrane</keyword>
<dbReference type="HOGENOM" id="CLU_525707_0_0_4"/>
<evidence type="ECO:0000256" key="5">
    <source>
        <dbReference type="ARBA" id="ARBA00023136"/>
    </source>
</evidence>
<evidence type="ECO:0000313" key="8">
    <source>
        <dbReference type="Proteomes" id="UP000000374"/>
    </source>
</evidence>
<feature type="transmembrane region" description="Helical" evidence="6">
    <location>
        <begin position="293"/>
        <end position="315"/>
    </location>
</feature>
<feature type="transmembrane region" description="Helical" evidence="6">
    <location>
        <begin position="389"/>
        <end position="407"/>
    </location>
</feature>
<reference evidence="8" key="1">
    <citation type="submission" date="2006-12" db="EMBL/GenBank/DDBJ databases">
        <title>Complete sequence of chromosome 1 of Verminephrobacter eiseniae EF01-2.</title>
        <authorList>
            <person name="Copeland A."/>
            <person name="Lucas S."/>
            <person name="Lapidus A."/>
            <person name="Barry K."/>
            <person name="Detter J.C."/>
            <person name="Glavina del Rio T."/>
            <person name="Dalin E."/>
            <person name="Tice H."/>
            <person name="Pitluck S."/>
            <person name="Chertkov O."/>
            <person name="Brettin T."/>
            <person name="Bruce D."/>
            <person name="Han C."/>
            <person name="Tapia R."/>
            <person name="Gilna P."/>
            <person name="Schmutz J."/>
            <person name="Larimer F."/>
            <person name="Land M."/>
            <person name="Hauser L."/>
            <person name="Kyrpides N."/>
            <person name="Kim E."/>
            <person name="Stahl D."/>
            <person name="Richardson P."/>
        </authorList>
    </citation>
    <scope>NUCLEOTIDE SEQUENCE [LARGE SCALE GENOMIC DNA]</scope>
    <source>
        <strain evidence="8">EF01-2</strain>
    </source>
</reference>
<keyword evidence="8" id="KW-1185">Reference proteome</keyword>
<gene>
    <name evidence="7" type="ordered locus">Veis_3296</name>
</gene>
<dbReference type="eggNOG" id="COG1297">
    <property type="taxonomic scope" value="Bacteria"/>
</dbReference>
<evidence type="ECO:0000256" key="3">
    <source>
        <dbReference type="ARBA" id="ARBA00022692"/>
    </source>
</evidence>
<dbReference type="KEGG" id="vei:Veis_3296"/>
<evidence type="ECO:0000313" key="7">
    <source>
        <dbReference type="EMBL" id="ABM59026.1"/>
    </source>
</evidence>
<dbReference type="AlphaFoldDB" id="A1WN19"/>
<feature type="transmembrane region" description="Helical" evidence="6">
    <location>
        <begin position="188"/>
        <end position="211"/>
    </location>
</feature>
<proteinExistence type="predicted"/>
<comment type="subcellular location">
    <subcellularLocation>
        <location evidence="1">Membrane</location>
        <topology evidence="1">Multi-pass membrane protein</topology>
    </subcellularLocation>
</comment>
<feature type="transmembrane region" description="Helical" evidence="6">
    <location>
        <begin position="83"/>
        <end position="104"/>
    </location>
</feature>
<evidence type="ECO:0000256" key="1">
    <source>
        <dbReference type="ARBA" id="ARBA00004141"/>
    </source>
</evidence>
<keyword evidence="4 6" id="KW-1133">Transmembrane helix</keyword>
<dbReference type="InterPro" id="IPR004813">
    <property type="entry name" value="OPT"/>
</dbReference>
<protein>
    <submittedName>
        <fullName evidence="7">Oligopeptide transporter OPT superfamily protein</fullName>
    </submittedName>
</protein>
<accession>A1WN19</accession>
<evidence type="ECO:0000256" key="6">
    <source>
        <dbReference type="SAM" id="Phobius"/>
    </source>
</evidence>
<feature type="transmembrane region" description="Helical" evidence="6">
    <location>
        <begin position="51"/>
        <end position="71"/>
    </location>
</feature>
<dbReference type="RefSeq" id="WP_011811018.1">
    <property type="nucleotide sequence ID" value="NC_008786.1"/>
</dbReference>
<feature type="transmembrane region" description="Helical" evidence="6">
    <location>
        <begin position="321"/>
        <end position="348"/>
    </location>
</feature>
<feature type="transmembrane region" description="Helical" evidence="6">
    <location>
        <begin position="264"/>
        <end position="286"/>
    </location>
</feature>
<dbReference type="Proteomes" id="UP000000374">
    <property type="component" value="Chromosome"/>
</dbReference>
<organism evidence="7 8">
    <name type="scientific">Verminephrobacter eiseniae (strain EF01-2)</name>
    <dbReference type="NCBI Taxonomy" id="391735"/>
    <lineage>
        <taxon>Bacteria</taxon>
        <taxon>Pseudomonadati</taxon>
        <taxon>Pseudomonadota</taxon>
        <taxon>Betaproteobacteria</taxon>
        <taxon>Burkholderiales</taxon>
        <taxon>Comamonadaceae</taxon>
        <taxon>Verminephrobacter</taxon>
    </lineage>
</organism>
<evidence type="ECO:0000256" key="2">
    <source>
        <dbReference type="ARBA" id="ARBA00022448"/>
    </source>
</evidence>
<dbReference type="OrthoDB" id="3652263at2"/>
<evidence type="ECO:0000256" key="4">
    <source>
        <dbReference type="ARBA" id="ARBA00022989"/>
    </source>
</evidence>
<sequence>MLAQTPAISEQKHPRVLEPLMLVVLIMVSILGSVVGIQMIVTLGISANTSIIGALIAIIISRIPIALLRRFRSVHRQNQVQTAISSATFGAANSLFIPIGVPFAMGRPELIMPMLIGATLAMFLDGVMLYRMFGSKVFPASGTWPAGVATAESIIAGDQGGKKAMMLGGGLLVGVLGSMLHIPMSALGVAFIGNMWALLMFGIGLLIRGYATPVLGMDINKLFIPHGIMIGAGIVALVQVSASVMKNKGKHAVVEEDRKIVSVLGQGFVAFLLVSLIAALVAGLAAEMSLPMFLGFLLFAAFAAYVHELIVGIAAMHAGWFPAFAVALITLIIGILIGFPPAALAILVGLSASTGPAFADMGYDLKTGYLLRGEGRDPELEREGRRQQLIAGMIGFAVSALCVLLVYDNFFARNLFPPVGKVYAATIAAGVSKEIAMNLLIWAIPGALLQWVGGAKRQLGVLMATGLLINVPAAGWAVLAGLLLRLFIVRRYKNAGETACNTMAAGFIAGDALYNFFKPIFISK</sequence>
<dbReference type="Pfam" id="PF03169">
    <property type="entry name" value="OPT"/>
    <property type="match status" value="2"/>
</dbReference>
<feature type="transmembrane region" description="Helical" evidence="6">
    <location>
        <begin position="20"/>
        <end position="45"/>
    </location>
</feature>
<dbReference type="GO" id="GO:0035673">
    <property type="term" value="F:oligopeptide transmembrane transporter activity"/>
    <property type="evidence" value="ECO:0007669"/>
    <property type="project" value="InterPro"/>
</dbReference>
<feature type="transmembrane region" description="Helical" evidence="6">
    <location>
        <begin position="110"/>
        <end position="130"/>
    </location>
</feature>
<dbReference type="GO" id="GO:0016020">
    <property type="term" value="C:membrane"/>
    <property type="evidence" value="ECO:0007669"/>
    <property type="project" value="UniProtKB-SubCell"/>
</dbReference>
<dbReference type="EMBL" id="CP000542">
    <property type="protein sequence ID" value="ABM59026.1"/>
    <property type="molecule type" value="Genomic_DNA"/>
</dbReference>
<name>A1WN19_VEREI</name>